<evidence type="ECO:0000256" key="6">
    <source>
        <dbReference type="RuleBase" id="RU361161"/>
    </source>
</evidence>
<dbReference type="FunFam" id="2.60.40.10:FF:000495">
    <property type="entry name" value="Periplasmic beta-glucosidase"/>
    <property type="match status" value="1"/>
</dbReference>
<dbReference type="PANTHER" id="PTHR42715">
    <property type="entry name" value="BETA-GLUCOSIDASE"/>
    <property type="match status" value="1"/>
</dbReference>
<dbReference type="SMART" id="SM01217">
    <property type="entry name" value="Fn3_like"/>
    <property type="match status" value="1"/>
</dbReference>
<dbReference type="EMBL" id="VDFR01000011">
    <property type="protein sequence ID" value="TNC50973.1"/>
    <property type="molecule type" value="Genomic_DNA"/>
</dbReference>
<comment type="caution">
    <text evidence="9">The sequence shown here is derived from an EMBL/GenBank/DDBJ whole genome shotgun (WGS) entry which is preliminary data.</text>
</comment>
<dbReference type="InterPro" id="IPR001764">
    <property type="entry name" value="Glyco_hydro_3_N"/>
</dbReference>
<dbReference type="OrthoDB" id="9803863at2"/>
<comment type="similarity">
    <text evidence="1 6">Belongs to the glycosyl hydrolase 3 family.</text>
</comment>
<organism evidence="9 10">
    <name type="scientific">Mumia zhuanghuii</name>
    <dbReference type="NCBI Taxonomy" id="2585211"/>
    <lineage>
        <taxon>Bacteria</taxon>
        <taxon>Bacillati</taxon>
        <taxon>Actinomycetota</taxon>
        <taxon>Actinomycetes</taxon>
        <taxon>Propionibacteriales</taxon>
        <taxon>Nocardioidaceae</taxon>
        <taxon>Mumia</taxon>
    </lineage>
</organism>
<dbReference type="Proteomes" id="UP000306740">
    <property type="component" value="Unassembled WGS sequence"/>
</dbReference>
<dbReference type="PROSITE" id="PS00775">
    <property type="entry name" value="GLYCOSYL_HYDROL_F3"/>
    <property type="match status" value="1"/>
</dbReference>
<reference evidence="9 10" key="1">
    <citation type="submission" date="2019-05" db="EMBL/GenBank/DDBJ databases">
        <title>Mumia sp. nov., isolated from the intestinal contents of plateau pika (Ochotona curzoniae) in the Qinghai-Tibet plateau of China.</title>
        <authorList>
            <person name="Tian Z."/>
        </authorList>
    </citation>
    <scope>NUCLEOTIDE SEQUENCE [LARGE SCALE GENOMIC DNA]</scope>
    <source>
        <strain evidence="10">527</strain>
        <strain evidence="9">Z527</strain>
    </source>
</reference>
<evidence type="ECO:0000313" key="10">
    <source>
        <dbReference type="Proteomes" id="UP000306740"/>
    </source>
</evidence>
<keyword evidence="6" id="KW-0326">Glycosidase</keyword>
<dbReference type="PANTHER" id="PTHR42715:SF10">
    <property type="entry name" value="BETA-GLUCOSIDASE"/>
    <property type="match status" value="1"/>
</dbReference>
<evidence type="ECO:0000256" key="1">
    <source>
        <dbReference type="ARBA" id="ARBA00005336"/>
    </source>
</evidence>
<evidence type="ECO:0000256" key="5">
    <source>
        <dbReference type="ARBA" id="ARBA00074219"/>
    </source>
</evidence>
<dbReference type="EMBL" id="VDFR01000039">
    <property type="protein sequence ID" value="TNC48070.1"/>
    <property type="molecule type" value="Genomic_DNA"/>
</dbReference>
<dbReference type="InterPro" id="IPR017853">
    <property type="entry name" value="GH"/>
</dbReference>
<dbReference type="InterPro" id="IPR036881">
    <property type="entry name" value="Glyco_hydro_3_C_sf"/>
</dbReference>
<dbReference type="AlphaFoldDB" id="A0A5C4N0X7"/>
<evidence type="ECO:0000313" key="8">
    <source>
        <dbReference type="EMBL" id="TNC48070.1"/>
    </source>
</evidence>
<dbReference type="Gene3D" id="2.60.40.10">
    <property type="entry name" value="Immunoglobulins"/>
    <property type="match status" value="1"/>
</dbReference>
<feature type="domain" description="Fibronectin type III-like" evidence="7">
    <location>
        <begin position="665"/>
        <end position="734"/>
    </location>
</feature>
<sequence length="766" mass="81063">MNLWNDPAASVDDRADALLAAMTLDEKVGQLASFWPQPASSSQIAGDVAPMESAMSAGLSWEESLRHGLGHLTRNFGTEPVSADDGVKRLRDYQRQVVEHSRFAIPAIAHEECLTGFTTYGATVYPAAIAWAATFDPELVEEMAAAIGSDMRAVGVDQGLAPVLDVVRDYRWGRVEESLGEDPYVVGTLGAAYVRGLEGAGVVATLKHLAGYSASKAARNHAPVAIGPRELEDVLLPPFEMAVREGGARSVMNSYSDLDGLPVLADSGLLTGVLRDRWGFRGTVVSDYWAVVFLEITHRVAGDPRAAGIMALEAGLDVELPSTTGYADLASAVTEGVLDEAYVDRAARRVLRQKIELGMLDPGYDPTSIGDSTDLDSPRNRDIARRLAEQSIVLLSNDGVLPLQVPSRIALVGPCADDPNTFMGCYSFPNHVLSRYGGDDLGVDVPTLLDALRHELDAEVVHHLGVPVTEADRGGIDAAVEAAADSDVAVVAVGDLAGLFGLGTSGEGCDAVDLRLPGIQEELVERVLATGTPTVLVVVSGRPYALGAFADRCAAIVQAFMPGEEGGAAIAGTLTGRLNPEGRLPVGIPSHHGGQPGTYLAPPLAWYSEGISNLDPRPLFPFGHGIGYTTFALTDLRLSEEVVATDGTIEVAATVTNLGDRAGAEVVQLYLGDPLAQVTRPLKQLVGYAKVRLDAGCSATVTFDVHMDRTSFTGRDLERIVEPGRIDVMVGTSSEDHPLIGRFEISGEVRVVGEGRVLTTPVRIDG</sequence>
<dbReference type="Pfam" id="PF01915">
    <property type="entry name" value="Glyco_hydro_3_C"/>
    <property type="match status" value="1"/>
</dbReference>
<dbReference type="PRINTS" id="PR00133">
    <property type="entry name" value="GLHYDRLASE3"/>
</dbReference>
<evidence type="ECO:0000256" key="3">
    <source>
        <dbReference type="ARBA" id="ARBA00023277"/>
    </source>
</evidence>
<dbReference type="Gene3D" id="3.40.50.1700">
    <property type="entry name" value="Glycoside hydrolase family 3 C-terminal domain"/>
    <property type="match status" value="1"/>
</dbReference>
<name>A0A5C4N0X7_9ACTN</name>
<keyword evidence="2 6" id="KW-0378">Hydrolase</keyword>
<dbReference type="GO" id="GO:0008422">
    <property type="term" value="F:beta-glucosidase activity"/>
    <property type="evidence" value="ECO:0007669"/>
    <property type="project" value="UniProtKB-ARBA"/>
</dbReference>
<dbReference type="InterPro" id="IPR013783">
    <property type="entry name" value="Ig-like_fold"/>
</dbReference>
<dbReference type="RefSeq" id="WP_139105242.1">
    <property type="nucleotide sequence ID" value="NZ_VDFR01000011.1"/>
</dbReference>
<keyword evidence="3" id="KW-0119">Carbohydrate metabolism</keyword>
<protein>
    <recommendedName>
        <fullName evidence="5">Exo-alpha-(1-&gt;6)-L-arabinopyranosidase</fullName>
    </recommendedName>
</protein>
<proteinExistence type="inferred from homology"/>
<dbReference type="InterPro" id="IPR036962">
    <property type="entry name" value="Glyco_hydro_3_N_sf"/>
</dbReference>
<comment type="function">
    <text evidence="4">Catalyzes the hydrolysis of a non-reducing terminal alpha-L-arabinopyranosidic linkage in ginsenoside Rb2 (alpha-L-arabinopyranosyl-(1-&gt;6)-alpha-D-glucopyranosyl) to release alpha-D-glucopyranosyl (Rd). It is not able to hydrolyze alpha-L-arabinofuranosyl-(1-&gt;6)-alpha-D-glucopyranosyl (Rc).</text>
</comment>
<evidence type="ECO:0000259" key="7">
    <source>
        <dbReference type="SMART" id="SM01217"/>
    </source>
</evidence>
<gene>
    <name evidence="9" type="ORF">FHE65_03105</name>
    <name evidence="8" type="ORF">FHE65_08040</name>
</gene>
<dbReference type="Pfam" id="PF00933">
    <property type="entry name" value="Glyco_hydro_3"/>
    <property type="match status" value="1"/>
</dbReference>
<dbReference type="InterPro" id="IPR026891">
    <property type="entry name" value="Fn3-like"/>
</dbReference>
<dbReference type="GO" id="GO:0009251">
    <property type="term" value="P:glucan catabolic process"/>
    <property type="evidence" value="ECO:0007669"/>
    <property type="project" value="TreeGrafter"/>
</dbReference>
<dbReference type="InterPro" id="IPR002772">
    <property type="entry name" value="Glyco_hydro_3_C"/>
</dbReference>
<evidence type="ECO:0000313" key="9">
    <source>
        <dbReference type="EMBL" id="TNC50973.1"/>
    </source>
</evidence>
<dbReference type="Gene3D" id="3.20.20.300">
    <property type="entry name" value="Glycoside hydrolase, family 3, N-terminal domain"/>
    <property type="match status" value="1"/>
</dbReference>
<dbReference type="InterPro" id="IPR050288">
    <property type="entry name" value="Cellulose_deg_GH3"/>
</dbReference>
<accession>A0A5C4N0X7</accession>
<dbReference type="Pfam" id="PF14310">
    <property type="entry name" value="Fn3-like"/>
    <property type="match status" value="1"/>
</dbReference>
<evidence type="ECO:0000256" key="4">
    <source>
        <dbReference type="ARBA" id="ARBA00058905"/>
    </source>
</evidence>
<dbReference type="SUPFAM" id="SSF52279">
    <property type="entry name" value="Beta-D-glucan exohydrolase, C-terminal domain"/>
    <property type="match status" value="1"/>
</dbReference>
<dbReference type="SUPFAM" id="SSF51445">
    <property type="entry name" value="(Trans)glycosidases"/>
    <property type="match status" value="1"/>
</dbReference>
<evidence type="ECO:0000256" key="2">
    <source>
        <dbReference type="ARBA" id="ARBA00022801"/>
    </source>
</evidence>
<dbReference type="InterPro" id="IPR019800">
    <property type="entry name" value="Glyco_hydro_3_AS"/>
</dbReference>